<dbReference type="GO" id="GO:0009507">
    <property type="term" value="C:chloroplast"/>
    <property type="evidence" value="ECO:0007669"/>
    <property type="project" value="TreeGrafter"/>
</dbReference>
<dbReference type="InterPro" id="IPR002885">
    <property type="entry name" value="PPR_rpt"/>
</dbReference>
<feature type="compositionally biased region" description="Basic and acidic residues" evidence="3">
    <location>
        <begin position="175"/>
        <end position="189"/>
    </location>
</feature>
<dbReference type="InterPro" id="IPR044645">
    <property type="entry name" value="DG1/EMB2279-like"/>
</dbReference>
<feature type="repeat" description="PPR" evidence="2">
    <location>
        <begin position="607"/>
        <end position="641"/>
    </location>
</feature>
<dbReference type="PANTHER" id="PTHR46935">
    <property type="entry name" value="OS01G0674700 PROTEIN"/>
    <property type="match status" value="1"/>
</dbReference>
<proteinExistence type="predicted"/>
<organism evidence="4 5">
    <name type="scientific">Liquidambar formosana</name>
    <name type="common">Formosan gum</name>
    <dbReference type="NCBI Taxonomy" id="63359"/>
    <lineage>
        <taxon>Eukaryota</taxon>
        <taxon>Viridiplantae</taxon>
        <taxon>Streptophyta</taxon>
        <taxon>Embryophyta</taxon>
        <taxon>Tracheophyta</taxon>
        <taxon>Spermatophyta</taxon>
        <taxon>Magnoliopsida</taxon>
        <taxon>eudicotyledons</taxon>
        <taxon>Gunneridae</taxon>
        <taxon>Pentapetalae</taxon>
        <taxon>Saxifragales</taxon>
        <taxon>Altingiaceae</taxon>
        <taxon>Liquidambar</taxon>
    </lineage>
</organism>
<feature type="region of interest" description="Disordered" evidence="3">
    <location>
        <begin position="111"/>
        <end position="189"/>
    </location>
</feature>
<name>A0AAP0N9U4_LIQFO</name>
<reference evidence="4 5" key="1">
    <citation type="journal article" date="2024" name="Plant J.">
        <title>Genome sequences and population genomics reveal climatic adaptation and genomic divergence between two closely related sweetgum species.</title>
        <authorList>
            <person name="Xu W.Q."/>
            <person name="Ren C.Q."/>
            <person name="Zhang X.Y."/>
            <person name="Comes H.P."/>
            <person name="Liu X.H."/>
            <person name="Li Y.G."/>
            <person name="Kettle C.J."/>
            <person name="Jalonen R."/>
            <person name="Gaisberger H."/>
            <person name="Ma Y.Z."/>
            <person name="Qiu Y.X."/>
        </authorList>
    </citation>
    <scope>NUCLEOTIDE SEQUENCE [LARGE SCALE GENOMIC DNA]</scope>
    <source>
        <strain evidence="4">Hangzhou</strain>
    </source>
</reference>
<dbReference type="Pfam" id="PF01535">
    <property type="entry name" value="PPR"/>
    <property type="match status" value="4"/>
</dbReference>
<dbReference type="EMBL" id="JBBPBK010000016">
    <property type="protein sequence ID" value="KAK9267996.1"/>
    <property type="molecule type" value="Genomic_DNA"/>
</dbReference>
<accession>A0AAP0N9U4</accession>
<dbReference type="FunFam" id="1.25.40.10:FF:000363">
    <property type="entry name" value="Pentatricopeptide repeat-containing protein"/>
    <property type="match status" value="1"/>
</dbReference>
<evidence type="ECO:0008006" key="6">
    <source>
        <dbReference type="Google" id="ProtNLM"/>
    </source>
</evidence>
<evidence type="ECO:0000256" key="1">
    <source>
        <dbReference type="ARBA" id="ARBA00022737"/>
    </source>
</evidence>
<dbReference type="Proteomes" id="UP001415857">
    <property type="component" value="Unassembled WGS sequence"/>
</dbReference>
<protein>
    <recommendedName>
        <fullName evidence="6">Pentatricopeptide repeat-containing protein</fullName>
    </recommendedName>
</protein>
<dbReference type="PROSITE" id="PS51257">
    <property type="entry name" value="PROKAR_LIPOPROTEIN"/>
    <property type="match status" value="1"/>
</dbReference>
<dbReference type="Gene3D" id="1.25.40.10">
    <property type="entry name" value="Tetratricopeptide repeat domain"/>
    <property type="match status" value="3"/>
</dbReference>
<evidence type="ECO:0000313" key="5">
    <source>
        <dbReference type="Proteomes" id="UP001415857"/>
    </source>
</evidence>
<dbReference type="SUPFAM" id="SSF81901">
    <property type="entry name" value="HCP-like"/>
    <property type="match status" value="1"/>
</dbReference>
<dbReference type="GO" id="GO:0009658">
    <property type="term" value="P:chloroplast organization"/>
    <property type="evidence" value="ECO:0007669"/>
    <property type="project" value="InterPro"/>
</dbReference>
<evidence type="ECO:0000256" key="3">
    <source>
        <dbReference type="SAM" id="MobiDB-lite"/>
    </source>
</evidence>
<dbReference type="InterPro" id="IPR011990">
    <property type="entry name" value="TPR-like_helical_dom_sf"/>
</dbReference>
<evidence type="ECO:0000313" key="4">
    <source>
        <dbReference type="EMBL" id="KAK9267996.1"/>
    </source>
</evidence>
<dbReference type="AlphaFoldDB" id="A0AAP0N9U4"/>
<dbReference type="NCBIfam" id="TIGR00756">
    <property type="entry name" value="PPR"/>
    <property type="match status" value="4"/>
</dbReference>
<sequence length="942" mass="107473">MAVRLMANAQLGVSCFERNGISASNSTQFPSLSYGLSISRRPIFGIALNTKRAKHSWVSSRRTFNCRTISALSKRELDDRLVGGGFIENEFEFKPSFDEYLKAMESVRTGRKQKKDNLKGKDVLRTPLLERDGENAKTRKFEGHSRQKASKVLKEEGLSENSSGVIGQEGLVRGKAGDKERGSVEMKDGSKMELREAYLEKGFARNGQGSVRDELDGKDSYADVQVKRNLKGETTSGRWYKGQISSVNKVLKESRFGKGVRARSVQERSGVLEENSLGMLEKKVLYGSQRDYKLKGETFEIVKHGLKSSEMHKRQVRSHAQGEKCTDRRIALKNGTFSRSTKASREKGDDNFGIEGAAFKTFDVNNDVLDKPRVSRMEMEERIQKLAKWLNGADIDMPEWMFSKMMRSAKIRFTDHSILRVIQILGKLGNWRRVLQVIEWLQMRERFKSHKLRYIYTAALDVLGKARRPVEALNVFHVMQQQMSSYPDLVAYHCIAVTLGQAGHMKELFDVIDCMRSPPKKKFKKGPFEEWDPRLEPDIIVYNAVLNACVRRKQWEGAFWVLQQLKQQGQQPSSTTYGLVMEVMFACGKYNLVHEFFRKVQKSSIPNALTYKVLVNTLWREGKTDEAVLAVQDMERRGIVGSAALYYDLARCLCSAERCQEALGQIEKICKVANKPLVVTYTGLIQACLDSGNIQNGAYIFRQMHGFCSPNLVTYNIMLKAYLEHGMFEEAKKLFQKMSEDVNCISSKSDYRDMVVPDTYSFNTMLDACISEKRWDDFEYFYKQMLHHGYHFNGKRHLRMILDASRSGKGELLETTCKHLAQADRILPLSLTKERFCINLEKDDYAAAISCITSHPTSELQALTKVAWLNLFKENAHRFHKDTLDGLIHEVSILTVRGDLLNPVFQNLIASCKEFLRTHMTVAESNLRETGSTVHFETALKS</sequence>
<comment type="caution">
    <text evidence="4">The sequence shown here is derived from an EMBL/GenBank/DDBJ whole genome shotgun (WGS) entry which is preliminary data.</text>
</comment>
<keyword evidence="5" id="KW-1185">Reference proteome</keyword>
<feature type="repeat" description="PPR" evidence="2">
    <location>
        <begin position="758"/>
        <end position="792"/>
    </location>
</feature>
<evidence type="ECO:0000256" key="2">
    <source>
        <dbReference type="PROSITE-ProRule" id="PRU00708"/>
    </source>
</evidence>
<feature type="repeat" description="PPR" evidence="2">
    <location>
        <begin position="711"/>
        <end position="741"/>
    </location>
</feature>
<dbReference type="PROSITE" id="PS51375">
    <property type="entry name" value="PPR"/>
    <property type="match status" value="4"/>
</dbReference>
<dbReference type="Pfam" id="PF13041">
    <property type="entry name" value="PPR_2"/>
    <property type="match status" value="2"/>
</dbReference>
<gene>
    <name evidence="4" type="ORF">L1049_010434</name>
</gene>
<feature type="repeat" description="PPR" evidence="2">
    <location>
        <begin position="538"/>
        <end position="572"/>
    </location>
</feature>
<dbReference type="PANTHER" id="PTHR46935:SF1">
    <property type="entry name" value="OS01G0674700 PROTEIN"/>
    <property type="match status" value="1"/>
</dbReference>
<feature type="compositionally biased region" description="Basic and acidic residues" evidence="3">
    <location>
        <begin position="115"/>
        <end position="145"/>
    </location>
</feature>
<keyword evidence="1" id="KW-0677">Repeat</keyword>